<gene>
    <name evidence="1" type="ORF">INT48_007011</name>
</gene>
<evidence type="ECO:0000313" key="2">
    <source>
        <dbReference type="Proteomes" id="UP000613177"/>
    </source>
</evidence>
<name>A0A8H7VZ72_9FUNG</name>
<dbReference type="EMBL" id="JAEPRE010000013">
    <property type="protein sequence ID" value="KAG2236827.1"/>
    <property type="molecule type" value="Genomic_DNA"/>
</dbReference>
<organism evidence="1 2">
    <name type="scientific">Thamnidium elegans</name>
    <dbReference type="NCBI Taxonomy" id="101142"/>
    <lineage>
        <taxon>Eukaryota</taxon>
        <taxon>Fungi</taxon>
        <taxon>Fungi incertae sedis</taxon>
        <taxon>Mucoromycota</taxon>
        <taxon>Mucoromycotina</taxon>
        <taxon>Mucoromycetes</taxon>
        <taxon>Mucorales</taxon>
        <taxon>Mucorineae</taxon>
        <taxon>Mucoraceae</taxon>
        <taxon>Thamnidium</taxon>
    </lineage>
</organism>
<dbReference type="Proteomes" id="UP000613177">
    <property type="component" value="Unassembled WGS sequence"/>
</dbReference>
<proteinExistence type="predicted"/>
<sequence length="59" mass="7248">THRFFFKLPRFYFLKETIENLASFKVPIILNLAEEEDITKPYIFYDYLDLLRPTLDFKN</sequence>
<accession>A0A8H7VZ72</accession>
<feature type="non-terminal residue" evidence="1">
    <location>
        <position position="59"/>
    </location>
</feature>
<evidence type="ECO:0000313" key="1">
    <source>
        <dbReference type="EMBL" id="KAG2236827.1"/>
    </source>
</evidence>
<protein>
    <submittedName>
        <fullName evidence="1">Uncharacterized protein</fullName>
    </submittedName>
</protein>
<reference evidence="1" key="1">
    <citation type="submission" date="2021-01" db="EMBL/GenBank/DDBJ databases">
        <title>Metabolic potential, ecology and presence of endohyphal bacteria is reflected in genomic diversity of Mucoromycotina.</title>
        <authorList>
            <person name="Muszewska A."/>
            <person name="Okrasinska A."/>
            <person name="Steczkiewicz K."/>
            <person name="Drgas O."/>
            <person name="Orlowska M."/>
            <person name="Perlinska-Lenart U."/>
            <person name="Aleksandrzak-Piekarczyk T."/>
            <person name="Szatraj K."/>
            <person name="Zielenkiewicz U."/>
            <person name="Pilsyk S."/>
            <person name="Malc E."/>
            <person name="Mieczkowski P."/>
            <person name="Kruszewska J.S."/>
            <person name="Biernat P."/>
            <person name="Pawlowska J."/>
        </authorList>
    </citation>
    <scope>NUCLEOTIDE SEQUENCE</scope>
    <source>
        <strain evidence="1">WA0000018081</strain>
    </source>
</reference>
<keyword evidence="2" id="KW-1185">Reference proteome</keyword>
<comment type="caution">
    <text evidence="1">The sequence shown here is derived from an EMBL/GenBank/DDBJ whole genome shotgun (WGS) entry which is preliminary data.</text>
</comment>
<dbReference type="AlphaFoldDB" id="A0A8H7VZ72"/>